<dbReference type="NCBIfam" id="NF002463">
    <property type="entry name" value="PRK01683.1"/>
    <property type="match status" value="1"/>
</dbReference>
<comment type="catalytic activity">
    <reaction evidence="5">
        <text>trans-aconitate + S-adenosyl-L-methionine = (E)-3-(methoxycarbonyl)pent-2-enedioate + S-adenosyl-L-homocysteine</text>
        <dbReference type="Rhea" id="RHEA:14969"/>
        <dbReference type="ChEBI" id="CHEBI:15708"/>
        <dbReference type="ChEBI" id="CHEBI:57470"/>
        <dbReference type="ChEBI" id="CHEBI:57856"/>
        <dbReference type="ChEBI" id="CHEBI:59789"/>
        <dbReference type="EC" id="2.1.1.144"/>
    </reaction>
</comment>
<dbReference type="Gene3D" id="1.10.150.290">
    <property type="entry name" value="S-adenosyl-L-methionine-dependent methyltransferases"/>
    <property type="match status" value="1"/>
</dbReference>
<dbReference type="PANTHER" id="PTHR43861:SF1">
    <property type="entry name" value="TRANS-ACONITATE 2-METHYLTRANSFERASE"/>
    <property type="match status" value="1"/>
</dbReference>
<keyword evidence="3 5" id="KW-0808">Transferase</keyword>
<dbReference type="CDD" id="cd02440">
    <property type="entry name" value="AdoMet_MTases"/>
    <property type="match status" value="1"/>
</dbReference>
<dbReference type="PANTHER" id="PTHR43861">
    <property type="entry name" value="TRANS-ACONITATE 2-METHYLTRANSFERASE-RELATED"/>
    <property type="match status" value="1"/>
</dbReference>
<dbReference type="InterPro" id="IPR023506">
    <property type="entry name" value="Trans-aconitate_MeTrfase"/>
</dbReference>
<evidence type="ECO:0000256" key="2">
    <source>
        <dbReference type="ARBA" id="ARBA00022603"/>
    </source>
</evidence>
<proteinExistence type="inferred from homology"/>
<evidence type="ECO:0000256" key="5">
    <source>
        <dbReference type="HAMAP-Rule" id="MF_00560"/>
    </source>
</evidence>
<dbReference type="InterPro" id="IPR023149">
    <property type="entry name" value="Trans_acon_MeTrfase_C"/>
</dbReference>
<sequence>MADWNAEQYLKFEDERTRPARDLLAQIPLDDPRRVTDLGCGPGNSTELLVKRWPQARVTGVDTSADMLRQARERLPGHNFIEANIAHWAPPVGTDVVFANAVLQWVPNHLKHMQRLVGALEPGGVLAVQMPDNLDEPTHIMMREVAFQEPWRHQLAEAAQLRDALPKPGAYYDALRPLCSRLEIWHTVYNHLLDDPIAIVEWVKGTGLRPFIDPLELPERKAYLAAYTARIAAAYPPQADGKVLLRFPRLFIVAIK</sequence>
<dbReference type="Pfam" id="PF13649">
    <property type="entry name" value="Methyltransf_25"/>
    <property type="match status" value="1"/>
</dbReference>
<dbReference type="HAMAP" id="MF_00560">
    <property type="entry name" value="Tran_acon_Me_trans"/>
    <property type="match status" value="1"/>
</dbReference>
<dbReference type="AlphaFoldDB" id="A0A7W7Z513"/>
<evidence type="ECO:0000313" key="8">
    <source>
        <dbReference type="Proteomes" id="UP000542353"/>
    </source>
</evidence>
<keyword evidence="1 5" id="KW-0963">Cytoplasm</keyword>
<evidence type="ECO:0000256" key="1">
    <source>
        <dbReference type="ARBA" id="ARBA00022490"/>
    </source>
</evidence>
<evidence type="ECO:0000256" key="4">
    <source>
        <dbReference type="ARBA" id="ARBA00022691"/>
    </source>
</evidence>
<evidence type="ECO:0000259" key="6">
    <source>
        <dbReference type="Pfam" id="PF13649"/>
    </source>
</evidence>
<reference evidence="7 8" key="1">
    <citation type="submission" date="2020-08" db="EMBL/GenBank/DDBJ databases">
        <title>Genomic Encyclopedia of Type Strains, Phase IV (KMG-IV): sequencing the most valuable type-strain genomes for metagenomic binning, comparative biology and taxonomic classification.</title>
        <authorList>
            <person name="Goeker M."/>
        </authorList>
    </citation>
    <scope>NUCLEOTIDE SEQUENCE [LARGE SCALE GENOMIC DNA]</scope>
    <source>
        <strain evidence="7 8">DSM 12706</strain>
    </source>
</reference>
<dbReference type="RefSeq" id="WP_184258610.1">
    <property type="nucleotide sequence ID" value="NZ_JACHIH010000018.1"/>
</dbReference>
<dbReference type="EMBL" id="JACHIH010000018">
    <property type="protein sequence ID" value="MBB5048143.1"/>
    <property type="molecule type" value="Genomic_DNA"/>
</dbReference>
<protein>
    <recommendedName>
        <fullName evidence="5">Trans-aconitate 2-methyltransferase</fullName>
        <ecNumber evidence="5">2.1.1.144</ecNumber>
    </recommendedName>
</protein>
<dbReference type="InterPro" id="IPR041698">
    <property type="entry name" value="Methyltransf_25"/>
</dbReference>
<evidence type="ECO:0000256" key="3">
    <source>
        <dbReference type="ARBA" id="ARBA00022679"/>
    </source>
</evidence>
<dbReference type="InterPro" id="IPR029063">
    <property type="entry name" value="SAM-dependent_MTases_sf"/>
</dbReference>
<comment type="similarity">
    <text evidence="5">Belongs to the methyltransferase superfamily. Tam family.</text>
</comment>
<feature type="domain" description="Methyltransferase" evidence="6">
    <location>
        <begin position="35"/>
        <end position="124"/>
    </location>
</feature>
<keyword evidence="8" id="KW-1185">Reference proteome</keyword>
<dbReference type="Gene3D" id="3.40.50.150">
    <property type="entry name" value="Vaccinia Virus protein VP39"/>
    <property type="match status" value="1"/>
</dbReference>
<dbReference type="SUPFAM" id="SSF53335">
    <property type="entry name" value="S-adenosyl-L-methionine-dependent methyltransferases"/>
    <property type="match status" value="1"/>
</dbReference>
<dbReference type="GO" id="GO:0005737">
    <property type="term" value="C:cytoplasm"/>
    <property type="evidence" value="ECO:0007669"/>
    <property type="project" value="UniProtKB-SubCell"/>
</dbReference>
<keyword evidence="2 5" id="KW-0489">Methyltransferase</keyword>
<name>A0A7W7Z513_9BRAD</name>
<dbReference type="Proteomes" id="UP000542353">
    <property type="component" value="Unassembled WGS sequence"/>
</dbReference>
<dbReference type="GO" id="GO:0032259">
    <property type="term" value="P:methylation"/>
    <property type="evidence" value="ECO:0007669"/>
    <property type="project" value="UniProtKB-KW"/>
</dbReference>
<evidence type="ECO:0000313" key="7">
    <source>
        <dbReference type="EMBL" id="MBB5048143.1"/>
    </source>
</evidence>
<comment type="function">
    <text evidence="5">Catalyzes the S-adenosylmethionine monomethyl esterification of trans-aconitate.</text>
</comment>
<keyword evidence="4 5" id="KW-0949">S-adenosyl-L-methionine</keyword>
<dbReference type="GO" id="GO:0030798">
    <property type="term" value="F:trans-aconitate 2-methyltransferase activity"/>
    <property type="evidence" value="ECO:0007669"/>
    <property type="project" value="UniProtKB-UniRule"/>
</dbReference>
<gene>
    <name evidence="5" type="primary">tam</name>
    <name evidence="7" type="ORF">HNR60_002905</name>
</gene>
<accession>A0A7W7Z513</accession>
<comment type="subcellular location">
    <subcellularLocation>
        <location evidence="5">Cytoplasm</location>
    </subcellularLocation>
</comment>
<organism evidence="7 8">
    <name type="scientific">Rhodopseudomonas rhenobacensis</name>
    <dbReference type="NCBI Taxonomy" id="87461"/>
    <lineage>
        <taxon>Bacteria</taxon>
        <taxon>Pseudomonadati</taxon>
        <taxon>Pseudomonadota</taxon>
        <taxon>Alphaproteobacteria</taxon>
        <taxon>Hyphomicrobiales</taxon>
        <taxon>Nitrobacteraceae</taxon>
        <taxon>Rhodopseudomonas</taxon>
    </lineage>
</organism>
<comment type="caution">
    <text evidence="7">The sequence shown here is derived from an EMBL/GenBank/DDBJ whole genome shotgun (WGS) entry which is preliminary data.</text>
</comment>
<dbReference type="EC" id="2.1.1.144" evidence="5"/>